<dbReference type="RefSeq" id="WP_119398085.1">
    <property type="nucleotide sequence ID" value="NZ_QWJJ01000004.1"/>
</dbReference>
<accession>A0A399J316</accession>
<evidence type="ECO:0000259" key="1">
    <source>
        <dbReference type="Pfam" id="PF13566"/>
    </source>
</evidence>
<dbReference type="AlphaFoldDB" id="A0A399J316"/>
<dbReference type="InterPro" id="IPR023875">
    <property type="entry name" value="DNA_repair_put"/>
</dbReference>
<keyword evidence="3" id="KW-1185">Reference proteome</keyword>
<dbReference type="Proteomes" id="UP000265848">
    <property type="component" value="Unassembled WGS sequence"/>
</dbReference>
<evidence type="ECO:0000313" key="3">
    <source>
        <dbReference type="Proteomes" id="UP000265848"/>
    </source>
</evidence>
<dbReference type="NCBIfam" id="TIGR03915">
    <property type="entry name" value="SAM_7_link_chp"/>
    <property type="match status" value="1"/>
</dbReference>
<dbReference type="OrthoDB" id="5290748at2"/>
<proteinExistence type="predicted"/>
<name>A0A399J316_9RHOB</name>
<gene>
    <name evidence="2" type="ORF">DL237_05740</name>
</gene>
<protein>
    <submittedName>
        <fullName evidence="2">DNA metabolism protein</fullName>
    </submittedName>
</protein>
<organism evidence="2 3">
    <name type="scientific">Pseudooceanicola sediminis</name>
    <dbReference type="NCBI Taxonomy" id="2211117"/>
    <lineage>
        <taxon>Bacteria</taxon>
        <taxon>Pseudomonadati</taxon>
        <taxon>Pseudomonadota</taxon>
        <taxon>Alphaproteobacteria</taxon>
        <taxon>Rhodobacterales</taxon>
        <taxon>Paracoccaceae</taxon>
        <taxon>Pseudooceanicola</taxon>
    </lineage>
</organism>
<sequence>MTHHVIRLDAPDDFDGWRDAARALAGSGVPADRVLWQVGDQPADLFATPHRAPVAPISPSAARLNVPRDFIQLARSVVLHRDPERFSLLYALLLRVLHRPALMQDATDPLRRRVEGLSQAVRRDMHKMRAFVRFREITMPGQDGDAAEGQSRFVAWFEPDHHITRTNAAFFVGRFATMHWSILTPDAAIHWDGTTLRQGPGASAADAAPGDPLEEVWKAYYSAIFNPARLNPRAMLSEMPMKYWKNLPEAALIPDLMATARARELDMIERSRAAQGRHGTAKVGR</sequence>
<feature type="domain" description="DUF4130" evidence="1">
    <location>
        <begin position="83"/>
        <end position="249"/>
    </location>
</feature>
<dbReference type="Pfam" id="PF13566">
    <property type="entry name" value="DUF4130"/>
    <property type="match status" value="1"/>
</dbReference>
<comment type="caution">
    <text evidence="2">The sequence shown here is derived from an EMBL/GenBank/DDBJ whole genome shotgun (WGS) entry which is preliminary data.</text>
</comment>
<reference evidence="2 3" key="1">
    <citation type="submission" date="2018-08" db="EMBL/GenBank/DDBJ databases">
        <title>Pseudooceanicola sediminis CY03 in the family Rhodobacteracea.</title>
        <authorList>
            <person name="Zhang Y.-J."/>
        </authorList>
    </citation>
    <scope>NUCLEOTIDE SEQUENCE [LARGE SCALE GENOMIC DNA]</scope>
    <source>
        <strain evidence="2 3">CY03</strain>
    </source>
</reference>
<dbReference type="EMBL" id="QWJJ01000004">
    <property type="protein sequence ID" value="RII39651.1"/>
    <property type="molecule type" value="Genomic_DNA"/>
</dbReference>
<dbReference type="InterPro" id="IPR025404">
    <property type="entry name" value="DUF4130"/>
</dbReference>
<evidence type="ECO:0000313" key="2">
    <source>
        <dbReference type="EMBL" id="RII39651.1"/>
    </source>
</evidence>